<accession>A0ABS7GY87</accession>
<keyword evidence="2" id="KW-1185">Reference proteome</keyword>
<organism evidence="1 2">
    <name type="scientific">Rhizobium mesosinicum</name>
    <dbReference type="NCBI Taxonomy" id="335017"/>
    <lineage>
        <taxon>Bacteria</taxon>
        <taxon>Pseudomonadati</taxon>
        <taxon>Pseudomonadota</taxon>
        <taxon>Alphaproteobacteria</taxon>
        <taxon>Hyphomicrobiales</taxon>
        <taxon>Rhizobiaceae</taxon>
        <taxon>Rhizobium/Agrobacterium group</taxon>
        <taxon>Rhizobium</taxon>
    </lineage>
</organism>
<sequence length="68" mass="7655">MRKEPLSMLAQSDLIDTLIGRCVMRDGAAAGETLLFIDSETLDDLVHLANRLRRLALFEDRIRAMAPQ</sequence>
<evidence type="ECO:0000313" key="2">
    <source>
        <dbReference type="Proteomes" id="UP000717752"/>
    </source>
</evidence>
<protein>
    <submittedName>
        <fullName evidence="1">Uncharacterized protein</fullName>
    </submittedName>
</protein>
<dbReference type="RefSeq" id="WP_220336185.1">
    <property type="nucleotide sequence ID" value="NZ_JAEUAK010000008.1"/>
</dbReference>
<name>A0ABS7GY87_9HYPH</name>
<dbReference type="EMBL" id="JAEUAK010000008">
    <property type="protein sequence ID" value="MBW9054840.1"/>
    <property type="molecule type" value="Genomic_DNA"/>
</dbReference>
<dbReference type="Proteomes" id="UP000717752">
    <property type="component" value="Unassembled WGS sequence"/>
</dbReference>
<reference evidence="1 2" key="1">
    <citation type="journal article" date="2021" name="MBio">
        <title>Poor Competitiveness of Bradyrhizobium in Pigeon Pea Root Colonization in Indian Soils.</title>
        <authorList>
            <person name="Chalasani D."/>
            <person name="Basu A."/>
            <person name="Pullabhotla S.V.S.R.N."/>
            <person name="Jorrin B."/>
            <person name="Neal A.L."/>
            <person name="Poole P.S."/>
            <person name="Podile A.R."/>
            <person name="Tkacz A."/>
        </authorList>
    </citation>
    <scope>NUCLEOTIDE SEQUENCE [LARGE SCALE GENOMIC DNA]</scope>
    <source>
        <strain evidence="1 2">HU56</strain>
    </source>
</reference>
<proteinExistence type="predicted"/>
<evidence type="ECO:0000313" key="1">
    <source>
        <dbReference type="EMBL" id="MBW9054840.1"/>
    </source>
</evidence>
<gene>
    <name evidence="1" type="ORF">JNB85_20765</name>
</gene>
<comment type="caution">
    <text evidence="1">The sequence shown here is derived from an EMBL/GenBank/DDBJ whole genome shotgun (WGS) entry which is preliminary data.</text>
</comment>